<evidence type="ECO:0000313" key="1">
    <source>
        <dbReference type="EMBL" id="AAM39249.1"/>
    </source>
</evidence>
<name>A0AAI7ZJE0_XANAC</name>
<dbReference type="EMBL" id="AE008925">
    <property type="protein sequence ID" value="AAM39249.1"/>
    <property type="molecule type" value="Genomic_DNA"/>
</dbReference>
<keyword evidence="1" id="KW-0614">Plasmid</keyword>
<evidence type="ECO:0000313" key="2">
    <source>
        <dbReference type="Proteomes" id="UP000000576"/>
    </source>
</evidence>
<organism evidence="1 2">
    <name type="scientific">Xanthomonas axonopodis pv. citri (strain 306)</name>
    <dbReference type="NCBI Taxonomy" id="190486"/>
    <lineage>
        <taxon>Bacteria</taxon>
        <taxon>Pseudomonadati</taxon>
        <taxon>Pseudomonadota</taxon>
        <taxon>Gammaproteobacteria</taxon>
        <taxon>Lysobacterales</taxon>
        <taxon>Lysobacteraceae</taxon>
        <taxon>Xanthomonas</taxon>
    </lineage>
</organism>
<sequence length="237" mass="26903">MDAAPLRAISHCQPCPSHAVPACWRLWQQLTGDEEHASMKEKYWPDHLAKGYIAIEGAQFSLAHLQPFNYQVAVQAPNQAAVTVSVQVEFSSHCVSKGPPEKGPALVFRESHDDLVIDGRRIWRCFHPARYAASALLPDIMRTLDQRPCLFTNGDNFLTMELQELIPGYPPGAQYEVYFNVAQRGAGKVRIYVESAYVRDEDADNDPYKFKKDDRIKGWRLLLNRATGKPVRRPPKR</sequence>
<protein>
    <submittedName>
        <fullName evidence="1">Uncharacterized protein</fullName>
    </submittedName>
</protein>
<accession>A0AAI7ZJE0</accession>
<reference evidence="1 2" key="1">
    <citation type="journal article" date="2002" name="Nature">
        <title>Comparison of the genomes of two Xanthomonas pathogens with differing host specificities.</title>
        <authorList>
            <person name="da Silva A.C."/>
            <person name="Ferro J.A."/>
            <person name="Reinach F.C."/>
            <person name="Farah C.S."/>
            <person name="Furlan L.R."/>
            <person name="Quaggio R.B."/>
            <person name="Monteiro-Vitorello C.B."/>
            <person name="Van Sluys M.A."/>
            <person name="Almeida N.F."/>
            <person name="Alves L.M."/>
            <person name="do Amaral A.M."/>
            <person name="Bertolini M.C."/>
            <person name="Camargo L.E."/>
            <person name="Camarotte G."/>
            <person name="Cannavan F."/>
            <person name="Cardozo J."/>
            <person name="Chambergo F."/>
            <person name="Ciapina L.P."/>
            <person name="Cicarelli R.M."/>
            <person name="Coutinho L.L."/>
            <person name="Cursino-Santos J.R."/>
            <person name="El-Dorry H."/>
            <person name="Faria J.B."/>
            <person name="Ferreira A.J."/>
            <person name="Ferreira R.C."/>
            <person name="Ferro M.I."/>
            <person name="Formighieri E.F."/>
            <person name="Franco M.C."/>
            <person name="Greggio C.C."/>
            <person name="Gruber A."/>
            <person name="Katsuyama A.M."/>
            <person name="Kishi L.T."/>
            <person name="Leite R.P."/>
            <person name="Lemos E.G."/>
            <person name="Lemos M.V."/>
            <person name="Locali E.C."/>
            <person name="Machado M.A."/>
            <person name="Madeira A.M."/>
            <person name="Martinez-Rossi N.M."/>
            <person name="Martins E.C."/>
            <person name="Meidanis J."/>
            <person name="Menck C.F."/>
            <person name="Miyaki C.Y."/>
            <person name="Moon D.H."/>
            <person name="Moreira L.M."/>
            <person name="Novo M.T."/>
            <person name="Okura V.K."/>
            <person name="Oliveira M.C."/>
            <person name="Oliveira V.R."/>
            <person name="Pereira H.A."/>
            <person name="Rossi A."/>
            <person name="Sena J.A."/>
            <person name="Silva C."/>
            <person name="de Souza R.F."/>
            <person name="Spinola L.A."/>
            <person name="Takita M.A."/>
            <person name="Tamura R.E."/>
            <person name="Teixeira E.C."/>
            <person name="Tezza R.I."/>
            <person name="Trindade dos Santos M."/>
            <person name="Truffi D."/>
            <person name="Tsai S.M."/>
            <person name="White F.F."/>
            <person name="Setubal J.C."/>
            <person name="Kitajima J.P."/>
        </authorList>
    </citation>
    <scope>NUCLEOTIDE SEQUENCE [LARGE SCALE GENOMIC DNA]</scope>
    <source>
        <strain evidence="1 2">306</strain>
    </source>
</reference>
<dbReference type="Proteomes" id="UP000000576">
    <property type="component" value="Plasmid pXAC64"/>
</dbReference>
<gene>
    <name evidence="1" type="ordered locus">XACb0003</name>
</gene>
<proteinExistence type="predicted"/>
<geneLocation type="plasmid" evidence="1 2">
    <name>pXAC64</name>
</geneLocation>
<dbReference type="KEGG" id="xac:XACb0003"/>
<dbReference type="AlphaFoldDB" id="A0AAI7ZJE0"/>